<keyword evidence="3" id="KW-0206">Cytoskeleton</keyword>
<dbReference type="EMBL" id="AACS02000005">
    <property type="protein sequence ID" value="EFI27652.1"/>
    <property type="molecule type" value="Genomic_DNA"/>
</dbReference>
<feature type="region of interest" description="Disordered" evidence="4">
    <location>
        <begin position="1494"/>
        <end position="1701"/>
    </location>
</feature>
<reference evidence="6 7" key="1">
    <citation type="journal article" date="2010" name="Proc. Natl. Acad. Sci. U.S.A.">
        <title>Insights into evolution of multicellular fungi from the assembled chromosomes of the mushroom Coprinopsis cinerea (Coprinus cinereus).</title>
        <authorList>
            <person name="Stajich J.E."/>
            <person name="Wilke S.K."/>
            <person name="Ahren D."/>
            <person name="Au C.H."/>
            <person name="Birren B.W."/>
            <person name="Borodovsky M."/>
            <person name="Burns C."/>
            <person name="Canback B."/>
            <person name="Casselton L.A."/>
            <person name="Cheng C.K."/>
            <person name="Deng J."/>
            <person name="Dietrich F.S."/>
            <person name="Fargo D.C."/>
            <person name="Farman M.L."/>
            <person name="Gathman A.C."/>
            <person name="Goldberg J."/>
            <person name="Guigo R."/>
            <person name="Hoegger P.J."/>
            <person name="Hooker J.B."/>
            <person name="Huggins A."/>
            <person name="James T.Y."/>
            <person name="Kamada T."/>
            <person name="Kilaru S."/>
            <person name="Kodira C."/>
            <person name="Kues U."/>
            <person name="Kupfer D."/>
            <person name="Kwan H.S."/>
            <person name="Lomsadze A."/>
            <person name="Li W."/>
            <person name="Lilly W.W."/>
            <person name="Ma L.J."/>
            <person name="Mackey A.J."/>
            <person name="Manning G."/>
            <person name="Martin F."/>
            <person name="Muraguchi H."/>
            <person name="Natvig D.O."/>
            <person name="Palmerini H."/>
            <person name="Ramesh M.A."/>
            <person name="Rehmeyer C.J."/>
            <person name="Roe B.A."/>
            <person name="Shenoy N."/>
            <person name="Stanke M."/>
            <person name="Ter-Hovhannisyan V."/>
            <person name="Tunlid A."/>
            <person name="Velagapudi R."/>
            <person name="Vision T.J."/>
            <person name="Zeng Q."/>
            <person name="Zolan M.E."/>
            <person name="Pukkila P.J."/>
        </authorList>
    </citation>
    <scope>NUCLEOTIDE SEQUENCE [LARGE SCALE GENOMIC DNA]</scope>
    <source>
        <strain evidence="7">Okayama-7 / 130 / ATCC MYA-4618 / FGSC 9003</strain>
    </source>
</reference>
<feature type="compositionally biased region" description="Low complexity" evidence="4">
    <location>
        <begin position="9"/>
        <end position="24"/>
    </location>
</feature>
<dbReference type="SMART" id="SM00243">
    <property type="entry name" value="GAS2"/>
    <property type="match status" value="1"/>
</dbReference>
<evidence type="ECO:0000313" key="6">
    <source>
        <dbReference type="EMBL" id="EFI27652.1"/>
    </source>
</evidence>
<dbReference type="KEGG" id="cci:CC1G_14578"/>
<evidence type="ECO:0000256" key="4">
    <source>
        <dbReference type="SAM" id="MobiDB-lite"/>
    </source>
</evidence>
<accession>D6RMU1</accession>
<dbReference type="OrthoDB" id="10017054at2759"/>
<dbReference type="Proteomes" id="UP000001861">
    <property type="component" value="Unassembled WGS sequence"/>
</dbReference>
<dbReference type="InterPro" id="IPR036534">
    <property type="entry name" value="GAR_dom_sf"/>
</dbReference>
<dbReference type="PANTHER" id="PTHR24216">
    <property type="entry name" value="PAXILLIN-RELATED"/>
    <property type="match status" value="1"/>
</dbReference>
<dbReference type="HOGENOM" id="CLU_002695_0_0_1"/>
<feature type="compositionally biased region" description="Polar residues" evidence="4">
    <location>
        <begin position="1859"/>
        <end position="1887"/>
    </location>
</feature>
<dbReference type="GeneID" id="9378955"/>
<dbReference type="GO" id="GO:0005856">
    <property type="term" value="C:cytoskeleton"/>
    <property type="evidence" value="ECO:0007669"/>
    <property type="project" value="UniProtKB-SubCell"/>
</dbReference>
<dbReference type="PANTHER" id="PTHR24216:SF65">
    <property type="entry name" value="PAXILLIN-LIKE PROTEIN 1"/>
    <property type="match status" value="1"/>
</dbReference>
<evidence type="ECO:0000256" key="1">
    <source>
        <dbReference type="ARBA" id="ARBA00004245"/>
    </source>
</evidence>
<feature type="region of interest" description="Disordered" evidence="4">
    <location>
        <begin position="229"/>
        <end position="251"/>
    </location>
</feature>
<feature type="compositionally biased region" description="Polar residues" evidence="4">
    <location>
        <begin position="1909"/>
        <end position="1926"/>
    </location>
</feature>
<dbReference type="OMA" id="CGFMTGQ"/>
<evidence type="ECO:0000259" key="5">
    <source>
        <dbReference type="PROSITE" id="PS51460"/>
    </source>
</evidence>
<name>D6RMU1_COPC7</name>
<dbReference type="InParanoid" id="D6RMU1"/>
<organism evidence="6 7">
    <name type="scientific">Coprinopsis cinerea (strain Okayama-7 / 130 / ATCC MYA-4618 / FGSC 9003)</name>
    <name type="common">Inky cap fungus</name>
    <name type="synonym">Hormographiella aspergillata</name>
    <dbReference type="NCBI Taxonomy" id="240176"/>
    <lineage>
        <taxon>Eukaryota</taxon>
        <taxon>Fungi</taxon>
        <taxon>Dikarya</taxon>
        <taxon>Basidiomycota</taxon>
        <taxon>Agaricomycotina</taxon>
        <taxon>Agaricomycetes</taxon>
        <taxon>Agaricomycetidae</taxon>
        <taxon>Agaricales</taxon>
        <taxon>Agaricineae</taxon>
        <taxon>Psathyrellaceae</taxon>
        <taxon>Coprinopsis</taxon>
    </lineage>
</organism>
<gene>
    <name evidence="6" type="ORF">CC1G_14578</name>
</gene>
<evidence type="ECO:0000256" key="2">
    <source>
        <dbReference type="ARBA" id="ARBA00022490"/>
    </source>
</evidence>
<feature type="domain" description="GAR" evidence="5">
    <location>
        <begin position="1703"/>
        <end position="1781"/>
    </location>
</feature>
<evidence type="ECO:0000313" key="7">
    <source>
        <dbReference type="Proteomes" id="UP000001861"/>
    </source>
</evidence>
<evidence type="ECO:0000256" key="3">
    <source>
        <dbReference type="ARBA" id="ARBA00023212"/>
    </source>
</evidence>
<feature type="region of interest" description="Disordered" evidence="4">
    <location>
        <begin position="637"/>
        <end position="657"/>
    </location>
</feature>
<feature type="region of interest" description="Disordered" evidence="4">
    <location>
        <begin position="1216"/>
        <end position="1283"/>
    </location>
</feature>
<dbReference type="Pfam" id="PF02187">
    <property type="entry name" value="GAS2"/>
    <property type="match status" value="1"/>
</dbReference>
<feature type="compositionally biased region" description="Low complexity" evidence="4">
    <location>
        <begin position="1264"/>
        <end position="1279"/>
    </location>
</feature>
<dbReference type="RefSeq" id="XP_002911146.1">
    <property type="nucleotide sequence ID" value="XM_002911100.1"/>
</dbReference>
<feature type="compositionally biased region" description="Low complexity" evidence="4">
    <location>
        <begin position="1827"/>
        <end position="1836"/>
    </location>
</feature>
<dbReference type="GO" id="GO:0008017">
    <property type="term" value="F:microtubule binding"/>
    <property type="evidence" value="ECO:0007669"/>
    <property type="project" value="InterPro"/>
</dbReference>
<feature type="region of interest" description="Disordered" evidence="4">
    <location>
        <begin position="1"/>
        <end position="58"/>
    </location>
</feature>
<comment type="subcellular location">
    <subcellularLocation>
        <location evidence="1">Cytoplasm</location>
        <location evidence="1">Cytoskeleton</location>
    </subcellularLocation>
</comment>
<feature type="compositionally biased region" description="Basic and acidic residues" evidence="4">
    <location>
        <begin position="27"/>
        <end position="36"/>
    </location>
</feature>
<keyword evidence="2" id="KW-0963">Cytoplasm</keyword>
<feature type="compositionally biased region" description="Low complexity" evidence="4">
    <location>
        <begin position="1574"/>
        <end position="1587"/>
    </location>
</feature>
<feature type="region of interest" description="Disordered" evidence="4">
    <location>
        <begin position="1817"/>
        <end position="1932"/>
    </location>
</feature>
<proteinExistence type="predicted"/>
<feature type="compositionally biased region" description="Pro residues" evidence="4">
    <location>
        <begin position="1837"/>
        <end position="1846"/>
    </location>
</feature>
<feature type="compositionally biased region" description="Basic and acidic residues" evidence="4">
    <location>
        <begin position="1216"/>
        <end position="1258"/>
    </location>
</feature>
<comment type="caution">
    <text evidence="6">The sequence shown here is derived from an EMBL/GenBank/DDBJ whole genome shotgun (WGS) entry which is preliminary data.</text>
</comment>
<feature type="region of interest" description="Disordered" evidence="4">
    <location>
        <begin position="1034"/>
        <end position="1128"/>
    </location>
</feature>
<dbReference type="InterPro" id="IPR003108">
    <property type="entry name" value="GAR_dom"/>
</dbReference>
<feature type="compositionally biased region" description="Low complexity" evidence="4">
    <location>
        <begin position="1505"/>
        <end position="1529"/>
    </location>
</feature>
<dbReference type="PROSITE" id="PS51460">
    <property type="entry name" value="GAR"/>
    <property type="match status" value="1"/>
</dbReference>
<dbReference type="Gene3D" id="3.30.920.20">
    <property type="entry name" value="Gas2-like domain"/>
    <property type="match status" value="1"/>
</dbReference>
<sequence length="1932" mass="214682">MSTNPPDAGSQQGSSSLPGTTTTLEHSTGKIDDQDKIPTSTTTEKNGAGDGDSEEQHLESHEVIELQTFSERKAWIEEKIKFLENLPPIEVFSGLDSLREQAEECPNLPSREKLQQWMAEHDVIEKETEIFDTGELKKLRQLTKAATQRNLSPADTDLIEITLTTIYALDKLLHLLRDRSENLELLGIRLDWEENRTNSWKERSKILEDLDTFIKTRARWSPTIYESGALFANPPPTTGPTTTLTKPEDSPILSRRGSVASLASVASESSSFSIGNNVSRGARFKLAELLARDAAQFGIRITGLCHGRVTNAGRLLDKLIDHSRRPVPDPLLDEQDRLEEKTTQELENVGKFAMALSLQWRKADEIYVETMKDQSTARELYEEVQTAKWQHPSQRQVAAFASRVDSVLKRLSLRGNPSSRITTFPKPEHPLFPDQADENDALCQVLSAEITTANKLAEQADQVVKEYKEYWEAIKRVETTVGSAKDLSASFSSILQRLREGVPAENTVEGSPPDLTSEACLDPSRHAVFLALLPSILTELGDVTTKADEVIKDSHLFFDILDNECVDPVFKSNSTSAIQGLISLRDEAKQISELVSERAARLKETRQISGVMDTVGKEMERVRDKISQSIERMAWKKEDLGSRNGAPPTPESPAAELTPIGTTSVVHASIEGDLDSLNKKLTDTVDAGVSALTPHLGADLQENLLNKAKNLRNFYEALLSMQEVAKAVQDQSESMSSIRDEYNAHLLRIEDVKQRFSTLSASVLSDRISEDDSKAEELSIKSDLGTLQDEVSDFIDGLSKRVKFVSKTASPTRAPFLRRNKSELDVLSLEDSSATPQPTVVLPLDLSQLDAEVRAESNGYVMRLSGALDSVARAAEHLTTTQLAKTLDASLASTIDTVYQSQEHTKTLKASFTSLLDSAPSPSSTTASSDTFMKDLDTLIEQVDEASRTRRLSVSRCFSPLRDLLRKMDASSSNLDDSIRQTLHVARVRSVDDVERRYHSWAEEISNLKSEMVAAKAKEVQRLEQLRIEEEKRKEEEERRKREEEDERRRKEEEERKREEERKAEEERQKELERLQEERRRKEAEEAERARLEKERLEEEERERRRLEEEAAKARALEEQERMKQNEEDKARLLAEKLAMQTKLQQAEALLAEEKARQAAREKHAQKLAEEEKLKIEAERKEMQQAIKDAQEQLARIEAEAQKAVGEEKKKLEAEIKAMKAQHDKTLEAYKTAKDSKRKEPKVKETKPRPTKDEEATPRPRRQSASSAVTPRPRRPTVTGRKNVKDQFPTINEDDVFTHSTAPSSSRMATVKENNQTHALISGLRKRLRSLNINEVARPSKKSASLPTRQRAESLRKKFADIEKDVSELPSSYDNNSLNSELRSLLTEVEGSASLLDHIDKLVVVTEAIEQCDTILSDLLEHVDSYPDIPVEISTLHTSDEEATPEQQMEARLTFTRRTLDELRTKCGTVPHDRRVLAEQARLEQTWMELDEMASDRLGGRKSRPPSAISSRPDSSRSSFSSSVAPGRPGVARKRASYAGLSVSSTTRGGKLAPPVPSTRRAVSGDSDTRRSSSRMSSTSTTRSVSGPLSTSVMAPTFASRQRTASLSSNSGTPVRQTPTAGTPSSRSRSRAQSAARLSRTRSPTVSDVSSPSYVPPARSTATSTSSWARAPRDSLSSLVARAMTPPSQRGRTPPPRKKYVANPKSKLDVAVGDVVNSLPVGINVEGVKESWRDQSGKYWIGNQDPKLCFCRILRSQTVMVRVGGGWMELSKFIQNHFADSFKLLPDSPSGLPGKQQDEKWISAASLLEAAAESKNPVIATSPPPGEGSTTGSPQLLVPPAPPKTPEPSSNGPYVPSFSLITPSGQSPRSLMGSPVQSPSVKGSSPLTPLEFMRKAEPIPHFTRPGTPSKASRTRNTPASLPSSSRAAVWRP</sequence>
<dbReference type="STRING" id="240176.D6RMU1"/>
<protein>
    <recommendedName>
        <fullName evidence="5">GAR domain-containing protein</fullName>
    </recommendedName>
</protein>
<feature type="compositionally biased region" description="Low complexity" evidence="4">
    <location>
        <begin position="1625"/>
        <end position="1670"/>
    </location>
</feature>
<dbReference type="VEuPathDB" id="FungiDB:CC1G_14578"/>
<keyword evidence="7" id="KW-1185">Reference proteome</keyword>
<dbReference type="SUPFAM" id="SSF143575">
    <property type="entry name" value="GAS2 domain-like"/>
    <property type="match status" value="1"/>
</dbReference>
<feature type="compositionally biased region" description="Polar residues" evidence="4">
    <location>
        <begin position="1588"/>
        <end position="1624"/>
    </location>
</feature>
<dbReference type="eggNOG" id="ENOG502S6V6">
    <property type="taxonomic scope" value="Eukaryota"/>
</dbReference>